<feature type="domain" description="Carrier" evidence="3">
    <location>
        <begin position="55"/>
        <end position="132"/>
    </location>
</feature>
<organism evidence="4 5">
    <name type="scientific">Sclerotinia trifoliorum</name>
    <dbReference type="NCBI Taxonomy" id="28548"/>
    <lineage>
        <taxon>Eukaryota</taxon>
        <taxon>Fungi</taxon>
        <taxon>Dikarya</taxon>
        <taxon>Ascomycota</taxon>
        <taxon>Pezizomycotina</taxon>
        <taxon>Leotiomycetes</taxon>
        <taxon>Helotiales</taxon>
        <taxon>Sclerotiniaceae</taxon>
        <taxon>Sclerotinia</taxon>
    </lineage>
</organism>
<keyword evidence="1" id="KW-0436">Ligase</keyword>
<dbReference type="AlphaFoldDB" id="A0A8H2ZML2"/>
<evidence type="ECO:0000313" key="5">
    <source>
        <dbReference type="Proteomes" id="UP000624404"/>
    </source>
</evidence>
<proteinExistence type="predicted"/>
<dbReference type="EMBL" id="CAJHIA010000007">
    <property type="protein sequence ID" value="CAD6442001.1"/>
    <property type="molecule type" value="Genomic_DNA"/>
</dbReference>
<dbReference type="GO" id="GO:0043041">
    <property type="term" value="P:amino acid activation for nonribosomal peptide biosynthetic process"/>
    <property type="evidence" value="ECO:0007669"/>
    <property type="project" value="TreeGrafter"/>
</dbReference>
<dbReference type="Pfam" id="PF00550">
    <property type="entry name" value="PP-binding"/>
    <property type="match status" value="1"/>
</dbReference>
<feature type="region of interest" description="Disordered" evidence="2">
    <location>
        <begin position="133"/>
        <end position="152"/>
    </location>
</feature>
<dbReference type="GO" id="GO:0031177">
    <property type="term" value="F:phosphopantetheine binding"/>
    <property type="evidence" value="ECO:0007669"/>
    <property type="project" value="TreeGrafter"/>
</dbReference>
<protein>
    <submittedName>
        <fullName evidence="4">98eeb36e-4950-4e9b-ac9f-fd9fafc75414</fullName>
    </submittedName>
</protein>
<comment type="caution">
    <text evidence="4">The sequence shown here is derived from an EMBL/GenBank/DDBJ whole genome shotgun (WGS) entry which is preliminary data.</text>
</comment>
<dbReference type="GO" id="GO:0044550">
    <property type="term" value="P:secondary metabolite biosynthetic process"/>
    <property type="evidence" value="ECO:0007669"/>
    <property type="project" value="TreeGrafter"/>
</dbReference>
<dbReference type="PROSITE" id="PS50075">
    <property type="entry name" value="CARRIER"/>
    <property type="match status" value="1"/>
</dbReference>
<sequence length="152" mass="16731">MCPSKYFVLYEMPKSLAGKIDRKALSAMMESFWNEEGSKPTLSIQSGEDISSMDSYWQDEIEKLICHLLSKLVESAANLDSNTNLFALGIDSLKAIRFLQLARDVGITELSIADVFGGATPLKLRNVIVERRKSDTGETPAHHEVGAPPISS</sequence>
<dbReference type="PANTHER" id="PTHR45527:SF1">
    <property type="entry name" value="FATTY ACID SYNTHASE"/>
    <property type="match status" value="1"/>
</dbReference>
<accession>A0A8H2ZML2</accession>
<dbReference type="Gene3D" id="3.30.300.30">
    <property type="match status" value="1"/>
</dbReference>
<name>A0A8H2ZML2_9HELO</name>
<dbReference type="GO" id="GO:0016874">
    <property type="term" value="F:ligase activity"/>
    <property type="evidence" value="ECO:0007669"/>
    <property type="project" value="UniProtKB-KW"/>
</dbReference>
<dbReference type="Gene3D" id="1.10.1200.10">
    <property type="entry name" value="ACP-like"/>
    <property type="match status" value="1"/>
</dbReference>
<gene>
    <name evidence="4" type="ORF">SCLTRI_LOCUS1792</name>
</gene>
<dbReference type="OrthoDB" id="416786at2759"/>
<dbReference type="GO" id="GO:0005737">
    <property type="term" value="C:cytoplasm"/>
    <property type="evidence" value="ECO:0007669"/>
    <property type="project" value="TreeGrafter"/>
</dbReference>
<dbReference type="InterPro" id="IPR009081">
    <property type="entry name" value="PP-bd_ACP"/>
</dbReference>
<evidence type="ECO:0000313" key="4">
    <source>
        <dbReference type="EMBL" id="CAD6442001.1"/>
    </source>
</evidence>
<evidence type="ECO:0000256" key="1">
    <source>
        <dbReference type="ARBA" id="ARBA00022598"/>
    </source>
</evidence>
<evidence type="ECO:0000256" key="2">
    <source>
        <dbReference type="SAM" id="MobiDB-lite"/>
    </source>
</evidence>
<evidence type="ECO:0000259" key="3">
    <source>
        <dbReference type="PROSITE" id="PS50075"/>
    </source>
</evidence>
<feature type="compositionally biased region" description="Basic and acidic residues" evidence="2">
    <location>
        <begin position="133"/>
        <end position="145"/>
    </location>
</feature>
<keyword evidence="5" id="KW-1185">Reference proteome</keyword>
<dbReference type="Proteomes" id="UP000624404">
    <property type="component" value="Unassembled WGS sequence"/>
</dbReference>
<dbReference type="SUPFAM" id="SSF47336">
    <property type="entry name" value="ACP-like"/>
    <property type="match status" value="1"/>
</dbReference>
<dbReference type="InterPro" id="IPR045851">
    <property type="entry name" value="AMP-bd_C_sf"/>
</dbReference>
<dbReference type="InterPro" id="IPR036736">
    <property type="entry name" value="ACP-like_sf"/>
</dbReference>
<reference evidence="4" key="1">
    <citation type="submission" date="2020-10" db="EMBL/GenBank/DDBJ databases">
        <authorList>
            <person name="Kusch S."/>
        </authorList>
    </citation>
    <scope>NUCLEOTIDE SEQUENCE</scope>
    <source>
        <strain evidence="4">SwB9</strain>
    </source>
</reference>
<dbReference type="PANTHER" id="PTHR45527">
    <property type="entry name" value="NONRIBOSOMAL PEPTIDE SYNTHETASE"/>
    <property type="match status" value="1"/>
</dbReference>